<dbReference type="EMBL" id="PGWX01000543">
    <property type="protein sequence ID" value="PPJ69482.1"/>
    <property type="molecule type" value="Genomic_DNA"/>
</dbReference>
<feature type="transmembrane region" description="Helical" evidence="1">
    <location>
        <begin position="33"/>
        <end position="57"/>
    </location>
</feature>
<dbReference type="NCBIfam" id="NF047369">
    <property type="entry name" value="antitoxin_TsaA"/>
    <property type="match status" value="1"/>
</dbReference>
<dbReference type="AlphaFoldDB" id="A0A2A1KAX9"/>
<dbReference type="GeneID" id="93781416"/>
<proteinExistence type="predicted"/>
<accession>A0A2A1KAX9</accession>
<evidence type="ECO:0000313" key="4">
    <source>
        <dbReference type="Proteomes" id="UP000238153"/>
    </source>
</evidence>
<dbReference type="KEGG" id="shh:ShL2_01919"/>
<feature type="transmembrane region" description="Helical" evidence="1">
    <location>
        <begin position="64"/>
        <end position="84"/>
    </location>
</feature>
<evidence type="ECO:0000256" key="1">
    <source>
        <dbReference type="SAM" id="Phobius"/>
    </source>
</evidence>
<gene>
    <name evidence="3" type="ORF">CV019_13805</name>
    <name evidence="2" type="ORF">RO950_07775</name>
</gene>
<evidence type="ECO:0000313" key="2">
    <source>
        <dbReference type="EMBL" id="MDT4286919.1"/>
    </source>
</evidence>
<feature type="transmembrane region" description="Helical" evidence="1">
    <location>
        <begin position="7"/>
        <end position="27"/>
    </location>
</feature>
<keyword evidence="5" id="KW-1185">Reference proteome</keyword>
<keyword evidence="1" id="KW-0812">Transmembrane</keyword>
<sequence length="85" mass="9915">MNNNKIFWINIFMTLLFLGFNIIVTYNADLDDFFWLIPGLTISGITIVLSLSTALICKNLVSEVIFLINIVMLLYYIYPMVYTFF</sequence>
<reference evidence="2 5" key="2">
    <citation type="submission" date="2023-08" db="EMBL/GenBank/DDBJ databases">
        <title>Genomic surveillance of Staphylococcus haemolyticus neonatal outbreak in southern France.</title>
        <authorList>
            <person name="Magnan C."/>
            <person name="Morsli M."/>
            <person name="Thiery B."/>
            <person name="Salipante F."/>
            <person name="Attar J."/>
            <person name="Massimo D.M."/>
            <person name="Ory J."/>
            <person name="Pantel A."/>
            <person name="Lavigne J.-P."/>
        </authorList>
    </citation>
    <scope>NUCLEOTIDE SEQUENCE [LARGE SCALE GENOMIC DNA]</scope>
    <source>
        <strain evidence="2 5">NSH026</strain>
    </source>
</reference>
<evidence type="ECO:0000313" key="5">
    <source>
        <dbReference type="Proteomes" id="UP001269271"/>
    </source>
</evidence>
<keyword evidence="1" id="KW-0472">Membrane</keyword>
<dbReference type="EMBL" id="JAVSOO010000018">
    <property type="protein sequence ID" value="MDT4286919.1"/>
    <property type="molecule type" value="Genomic_DNA"/>
</dbReference>
<evidence type="ECO:0000313" key="3">
    <source>
        <dbReference type="EMBL" id="PPJ69482.1"/>
    </source>
</evidence>
<protein>
    <submittedName>
        <fullName evidence="3">Uncharacterized protein</fullName>
    </submittedName>
</protein>
<organism evidence="3 4">
    <name type="scientific">Staphylococcus haemolyticus</name>
    <dbReference type="NCBI Taxonomy" id="1283"/>
    <lineage>
        <taxon>Bacteria</taxon>
        <taxon>Bacillati</taxon>
        <taxon>Bacillota</taxon>
        <taxon>Bacilli</taxon>
        <taxon>Bacillales</taxon>
        <taxon>Staphylococcaceae</taxon>
        <taxon>Staphylococcus</taxon>
    </lineage>
</organism>
<dbReference type="STRING" id="1283.ShL2_01919"/>
<comment type="caution">
    <text evidence="3">The sequence shown here is derived from an EMBL/GenBank/DDBJ whole genome shotgun (WGS) entry which is preliminary data.</text>
</comment>
<dbReference type="Proteomes" id="UP001269271">
    <property type="component" value="Unassembled WGS sequence"/>
</dbReference>
<dbReference type="OMA" id="IFWINIF"/>
<dbReference type="RefSeq" id="WP_011276325.1">
    <property type="nucleotide sequence ID" value="NZ_BKAY01000008.1"/>
</dbReference>
<keyword evidence="1" id="KW-1133">Transmembrane helix</keyword>
<reference evidence="3 4" key="1">
    <citation type="submission" date="2017-11" db="EMBL/GenBank/DDBJ databases">
        <authorList>
            <person name="Founou R.C."/>
            <person name="Founou L."/>
            <person name="Allam M."/>
            <person name="Ismail A."/>
            <person name="Essack S.Y."/>
        </authorList>
    </citation>
    <scope>NUCLEOTIDE SEQUENCE [LARGE SCALE GENOMIC DNA]</scope>
    <source>
        <strain evidence="3 4">G811N2B1</strain>
    </source>
</reference>
<dbReference type="Proteomes" id="UP000238153">
    <property type="component" value="Unassembled WGS sequence"/>
</dbReference>
<name>A0A2A1KAX9_STAHA</name>